<protein>
    <submittedName>
        <fullName evidence="1">Uncharacterized protein</fullName>
    </submittedName>
</protein>
<proteinExistence type="predicted"/>
<organism evidence="1">
    <name type="scientific">uncultured bacterium</name>
    <name type="common">gcode 4</name>
    <dbReference type="NCBI Taxonomy" id="1234023"/>
    <lineage>
        <taxon>Bacteria</taxon>
        <taxon>environmental samples</taxon>
    </lineage>
</organism>
<reference evidence="1" key="1">
    <citation type="journal article" date="2012" name="Science">
        <title>Fermentation, hydrogen, and sulfur metabolism in multiple uncultivated bacterial phyla.</title>
        <authorList>
            <person name="Wrighton K.C."/>
            <person name="Thomas B.C."/>
            <person name="Sharon I."/>
            <person name="Miller C.S."/>
            <person name="Castelle C.J."/>
            <person name="VerBerkmoes N.C."/>
            <person name="Wilkins M.J."/>
            <person name="Hettich R.L."/>
            <person name="Lipton M.S."/>
            <person name="Williams K.H."/>
            <person name="Long P.E."/>
            <person name="Banfield J.F."/>
        </authorList>
    </citation>
    <scope>NUCLEOTIDE SEQUENCE [LARGE SCALE GENOMIC DNA]</scope>
</reference>
<name>K2BD52_9BACT</name>
<gene>
    <name evidence="1" type="ORF">ACD_49C00026G0028</name>
</gene>
<accession>K2BD52</accession>
<sequence>MTETYNKNWADEIKSVDVKSDGNPDLKTDKGKKDKVKEDKVRSAAIKLLDEFKTRSLPPEQFNRLVAEVKDILRRKDFEEKNLADDYNNILGQEKNINEFNQKVSVSELTLKNINKTTQKKWIVDNIKDKVSESSKENIANIKSSLSKNYQEIKDFYLINGDKLTEKQKWEYEKLLSKCNFLLSYEIKDPSLIQTLENQASNIWKTISETFNITEAKANTNWEVFKKIINTSDYKWIEKIYKEWKQKDFEDFLLKNWKERRFFIKWIKEIKGGMCPIDNQKFYEFLWKLQRIELNEKKKEFEQKAIARLWEKHWKLLVEYIDKQLDNDPCSFSLIKVISDFNKTLDWTKTQKLSLQEINDFAKEGYNIKNDSVNFELTNYLRERGLDIWQIEWKNEQEIRKLLDSRHISIPDQKYILDLYSKYKQWNIVAKKMSYYTSADVWKIIDFKGKWLSNKDINSELEKWNPALKAFNQNNNIPSNYNFSSSIINVPSDNRTEFYGEIFKNLDSGKWKNENLSFPNWFNINISKSWNFYEIHYWDKKETCKDINEAINVISMWEYIQKVWLWFLFWGISRVIDRIKEKWNWKIDEKDGLSNDEMRLWLKSIWQALIPGFDSSNPDIKELEKQFTDKEIFNQKINDLRDKKNDNLPDKLKNHIWNISSLFELAKLMYPGDSKWKDFSIDSFINSI</sequence>
<evidence type="ECO:0000313" key="1">
    <source>
        <dbReference type="EMBL" id="EKD66653.1"/>
    </source>
</evidence>
<dbReference type="AlphaFoldDB" id="K2BD52"/>
<dbReference type="EMBL" id="AMFJ01021612">
    <property type="protein sequence ID" value="EKD66653.1"/>
    <property type="molecule type" value="Genomic_DNA"/>
</dbReference>
<comment type="caution">
    <text evidence="1">The sequence shown here is derived from an EMBL/GenBank/DDBJ whole genome shotgun (WGS) entry which is preliminary data.</text>
</comment>